<feature type="transmembrane region" description="Helical" evidence="10">
    <location>
        <begin position="77"/>
        <end position="101"/>
    </location>
</feature>
<dbReference type="InParanoid" id="A0A7M7JA96"/>
<feature type="transmembrane region" description="Helical" evidence="10">
    <location>
        <begin position="37"/>
        <end position="56"/>
    </location>
</feature>
<keyword evidence="9 10" id="KW-0275">Fatty acid biosynthesis</keyword>
<keyword evidence="13" id="KW-1185">Reference proteome</keyword>
<dbReference type="GO" id="GO:0030148">
    <property type="term" value="P:sphingolipid biosynthetic process"/>
    <property type="evidence" value="ECO:0007669"/>
    <property type="project" value="TreeGrafter"/>
</dbReference>
<name>A0A7M7JA96_VARDE</name>
<keyword evidence="6 10" id="KW-1133">Transmembrane helix</keyword>
<dbReference type="Proteomes" id="UP000594260">
    <property type="component" value="Unplaced"/>
</dbReference>
<dbReference type="RefSeq" id="XP_022649022.1">
    <property type="nucleotide sequence ID" value="XM_022793287.1"/>
</dbReference>
<comment type="subcellular location">
    <subcellularLocation>
        <location evidence="1">Membrane</location>
        <topology evidence="1">Multi-pass membrane protein</topology>
    </subcellularLocation>
</comment>
<dbReference type="GO" id="GO:0005789">
    <property type="term" value="C:endoplasmic reticulum membrane"/>
    <property type="evidence" value="ECO:0007669"/>
    <property type="project" value="TreeGrafter"/>
</dbReference>
<keyword evidence="5 10" id="KW-0276">Fatty acid metabolism</keyword>
<comment type="similarity">
    <text evidence="10">Belongs to the ELO family.</text>
</comment>
<evidence type="ECO:0000256" key="5">
    <source>
        <dbReference type="ARBA" id="ARBA00022832"/>
    </source>
</evidence>
<dbReference type="GO" id="GO:0034625">
    <property type="term" value="P:fatty acid elongation, monounsaturated fatty acid"/>
    <property type="evidence" value="ECO:0007669"/>
    <property type="project" value="TreeGrafter"/>
</dbReference>
<dbReference type="AlphaFoldDB" id="A0A7M7JA96"/>
<dbReference type="OrthoDB" id="434092at2759"/>
<sequence>MYWTFEFIVTVTHFGRHESIAPSVYYPRTSSWPLMDSPWPTLGICLFYAYFVKVVGPRLMKDREPMNIRWLMVTYNFFMVLVSALIFGLLGVYGWFGSYNWYCQPVDYSDTKEAILMTHLAWWYFVSKFIEFTDTIFFVLRKKFSHISTLHVIHHGMMPMSVWWGVKFTPGGHSTFFAFVNSLVHVLMYFYYGLAAIGPHMHKYLWWKQYMTSFQMVQFIAIFVHSFQLLFRPDCDYPRGFMWWIGFHAIMFWFLFADFYKNAYLTKGPCSNSISSTAVSLREVKNGKSNGNGTKYVFNHINGSTDYKNIFLNGYCHPGVLHDADVEVTENHRQNEAKERMTAADDQIRTFVRVREHDNGTAFVSQHTNGLEQNGLAAASNGPRTRSRIKKTD</sequence>
<keyword evidence="2 10" id="KW-0444">Lipid biosynthesis</keyword>
<organism evidence="12 13">
    <name type="scientific">Varroa destructor</name>
    <name type="common">Honeybee mite</name>
    <dbReference type="NCBI Taxonomy" id="109461"/>
    <lineage>
        <taxon>Eukaryota</taxon>
        <taxon>Metazoa</taxon>
        <taxon>Ecdysozoa</taxon>
        <taxon>Arthropoda</taxon>
        <taxon>Chelicerata</taxon>
        <taxon>Arachnida</taxon>
        <taxon>Acari</taxon>
        <taxon>Parasitiformes</taxon>
        <taxon>Mesostigmata</taxon>
        <taxon>Gamasina</taxon>
        <taxon>Dermanyssoidea</taxon>
        <taxon>Varroidae</taxon>
        <taxon>Varroa</taxon>
    </lineage>
</organism>
<dbReference type="PANTHER" id="PTHR11157">
    <property type="entry name" value="FATTY ACID ACYL TRANSFERASE-RELATED"/>
    <property type="match status" value="1"/>
</dbReference>
<evidence type="ECO:0000256" key="8">
    <source>
        <dbReference type="ARBA" id="ARBA00023136"/>
    </source>
</evidence>
<feature type="region of interest" description="Disordered" evidence="11">
    <location>
        <begin position="368"/>
        <end position="393"/>
    </location>
</feature>
<dbReference type="GO" id="GO:0034626">
    <property type="term" value="P:fatty acid elongation, polyunsaturated fatty acid"/>
    <property type="evidence" value="ECO:0007669"/>
    <property type="project" value="TreeGrafter"/>
</dbReference>
<dbReference type="EC" id="2.3.1.199" evidence="10"/>
<evidence type="ECO:0000256" key="10">
    <source>
        <dbReference type="RuleBase" id="RU361115"/>
    </source>
</evidence>
<feature type="transmembrane region" description="Helical" evidence="10">
    <location>
        <begin position="147"/>
        <end position="164"/>
    </location>
</feature>
<feature type="transmembrane region" description="Helical" evidence="10">
    <location>
        <begin position="210"/>
        <end position="229"/>
    </location>
</feature>
<dbReference type="GO" id="GO:0009922">
    <property type="term" value="F:fatty acid elongase activity"/>
    <property type="evidence" value="ECO:0007669"/>
    <property type="project" value="UniProtKB-EC"/>
</dbReference>
<dbReference type="OMA" id="YSTTRHR"/>
<keyword evidence="4 10" id="KW-0812">Transmembrane</keyword>
<feature type="transmembrane region" description="Helical" evidence="10">
    <location>
        <begin position="241"/>
        <end position="260"/>
    </location>
</feature>
<evidence type="ECO:0000256" key="4">
    <source>
        <dbReference type="ARBA" id="ARBA00022692"/>
    </source>
</evidence>
<evidence type="ECO:0000256" key="9">
    <source>
        <dbReference type="ARBA" id="ARBA00023160"/>
    </source>
</evidence>
<proteinExistence type="inferred from homology"/>
<dbReference type="GO" id="GO:0042761">
    <property type="term" value="P:very long-chain fatty acid biosynthetic process"/>
    <property type="evidence" value="ECO:0007669"/>
    <property type="project" value="TreeGrafter"/>
</dbReference>
<evidence type="ECO:0000256" key="2">
    <source>
        <dbReference type="ARBA" id="ARBA00022516"/>
    </source>
</evidence>
<evidence type="ECO:0000256" key="1">
    <source>
        <dbReference type="ARBA" id="ARBA00004141"/>
    </source>
</evidence>
<evidence type="ECO:0000256" key="7">
    <source>
        <dbReference type="ARBA" id="ARBA00023098"/>
    </source>
</evidence>
<evidence type="ECO:0000256" key="6">
    <source>
        <dbReference type="ARBA" id="ARBA00022989"/>
    </source>
</evidence>
<dbReference type="GeneID" id="111245227"/>
<keyword evidence="7 10" id="KW-0443">Lipid metabolism</keyword>
<reference evidence="12" key="1">
    <citation type="submission" date="2021-01" db="UniProtKB">
        <authorList>
            <consortium name="EnsemblMetazoa"/>
        </authorList>
    </citation>
    <scope>IDENTIFICATION</scope>
</reference>
<evidence type="ECO:0000256" key="11">
    <source>
        <dbReference type="SAM" id="MobiDB-lite"/>
    </source>
</evidence>
<keyword evidence="3 10" id="KW-0808">Transferase</keyword>
<evidence type="ECO:0000256" key="3">
    <source>
        <dbReference type="ARBA" id="ARBA00022679"/>
    </source>
</evidence>
<dbReference type="PANTHER" id="PTHR11157:SF69">
    <property type="entry name" value="ELONGATION OF VERY LONG CHAIN FATTY ACIDS PROTEIN 7"/>
    <property type="match status" value="1"/>
</dbReference>
<accession>A0A7M7JA96</accession>
<evidence type="ECO:0000313" key="12">
    <source>
        <dbReference type="EnsemblMetazoa" id="XP_022649022"/>
    </source>
</evidence>
<dbReference type="Pfam" id="PF01151">
    <property type="entry name" value="ELO"/>
    <property type="match status" value="1"/>
</dbReference>
<feature type="transmembrane region" description="Helical" evidence="10">
    <location>
        <begin position="176"/>
        <end position="198"/>
    </location>
</feature>
<dbReference type="KEGG" id="vde:111245227"/>
<evidence type="ECO:0000313" key="13">
    <source>
        <dbReference type="Proteomes" id="UP000594260"/>
    </source>
</evidence>
<feature type="transmembrane region" description="Helical" evidence="10">
    <location>
        <begin position="121"/>
        <end position="140"/>
    </location>
</feature>
<keyword evidence="8 10" id="KW-0472">Membrane</keyword>
<dbReference type="EnsemblMetazoa" id="XM_022793287">
    <property type="protein sequence ID" value="XP_022649022"/>
    <property type="gene ID" value="LOC111245227"/>
</dbReference>
<protein>
    <recommendedName>
        <fullName evidence="10">Elongation of very long chain fatty acids protein</fullName>
        <ecNumber evidence="10">2.3.1.199</ecNumber>
    </recommendedName>
    <alternativeName>
        <fullName evidence="10">Very-long-chain 3-oxoacyl-CoA synthase</fullName>
    </alternativeName>
</protein>
<dbReference type="FunCoup" id="A0A7M7JA96">
    <property type="interactions" value="362"/>
</dbReference>
<dbReference type="InterPro" id="IPR002076">
    <property type="entry name" value="ELO_fam"/>
</dbReference>
<dbReference type="GO" id="GO:0019367">
    <property type="term" value="P:fatty acid elongation, saturated fatty acid"/>
    <property type="evidence" value="ECO:0007669"/>
    <property type="project" value="TreeGrafter"/>
</dbReference>
<comment type="catalytic activity">
    <reaction evidence="10">
        <text>a very-long-chain acyl-CoA + malonyl-CoA + H(+) = a very-long-chain 3-oxoacyl-CoA + CO2 + CoA</text>
        <dbReference type="Rhea" id="RHEA:32727"/>
        <dbReference type="ChEBI" id="CHEBI:15378"/>
        <dbReference type="ChEBI" id="CHEBI:16526"/>
        <dbReference type="ChEBI" id="CHEBI:57287"/>
        <dbReference type="ChEBI" id="CHEBI:57384"/>
        <dbReference type="ChEBI" id="CHEBI:90725"/>
        <dbReference type="ChEBI" id="CHEBI:90736"/>
        <dbReference type="EC" id="2.3.1.199"/>
    </reaction>
</comment>